<gene>
    <name evidence="2" type="ORF">ILT43_03290</name>
</gene>
<organism evidence="2 3">
    <name type="scientific">Sphingomonas longa</name>
    <dbReference type="NCBI Taxonomy" id="2778730"/>
    <lineage>
        <taxon>Bacteria</taxon>
        <taxon>Pseudomonadati</taxon>
        <taxon>Pseudomonadota</taxon>
        <taxon>Alphaproteobacteria</taxon>
        <taxon>Sphingomonadales</taxon>
        <taxon>Sphingomonadaceae</taxon>
        <taxon>Sphingomonas</taxon>
    </lineage>
</organism>
<feature type="transmembrane region" description="Helical" evidence="1">
    <location>
        <begin position="12"/>
        <end position="31"/>
    </location>
</feature>
<keyword evidence="1" id="KW-0812">Transmembrane</keyword>
<evidence type="ECO:0008006" key="4">
    <source>
        <dbReference type="Google" id="ProtNLM"/>
    </source>
</evidence>
<evidence type="ECO:0000256" key="1">
    <source>
        <dbReference type="SAM" id="Phobius"/>
    </source>
</evidence>
<feature type="transmembrane region" description="Helical" evidence="1">
    <location>
        <begin position="37"/>
        <end position="56"/>
    </location>
</feature>
<keyword evidence="1" id="KW-0472">Membrane</keyword>
<dbReference type="RefSeq" id="WP_204194223.1">
    <property type="nucleotide sequence ID" value="NZ_JAFEMC010000001.1"/>
</dbReference>
<proteinExistence type="predicted"/>
<reference evidence="2 3" key="1">
    <citation type="submission" date="2020-12" db="EMBL/GenBank/DDBJ databases">
        <title>Sphingomonas sp.</title>
        <authorList>
            <person name="Kim M.K."/>
        </authorList>
    </citation>
    <scope>NUCLEOTIDE SEQUENCE [LARGE SCALE GENOMIC DNA]</scope>
    <source>
        <strain evidence="2 3">BT552</strain>
    </source>
</reference>
<sequence length="104" mass="11575">MIPAPPARRPAIRIAQLVLGGLLIVAAPLLAPVPGPAGIFLFAGGLVLILRNSAAARQRFARAKRKWPRTGRIIDRAMRRESALRRLARERQNERQKTRRDGPQ</sequence>
<dbReference type="Proteomes" id="UP000763641">
    <property type="component" value="Unassembled WGS sequence"/>
</dbReference>
<evidence type="ECO:0000313" key="2">
    <source>
        <dbReference type="EMBL" id="MBM6575380.1"/>
    </source>
</evidence>
<dbReference type="EMBL" id="JAFEMC010000001">
    <property type="protein sequence ID" value="MBM6575380.1"/>
    <property type="molecule type" value="Genomic_DNA"/>
</dbReference>
<comment type="caution">
    <text evidence="2">The sequence shown here is derived from an EMBL/GenBank/DDBJ whole genome shotgun (WGS) entry which is preliminary data.</text>
</comment>
<evidence type="ECO:0000313" key="3">
    <source>
        <dbReference type="Proteomes" id="UP000763641"/>
    </source>
</evidence>
<protein>
    <recommendedName>
        <fullName evidence="4">Transmembrane protein (PGPGW)</fullName>
    </recommendedName>
</protein>
<keyword evidence="3" id="KW-1185">Reference proteome</keyword>
<accession>A0ABS2D381</accession>
<keyword evidence="1" id="KW-1133">Transmembrane helix</keyword>
<name>A0ABS2D381_9SPHN</name>